<organism evidence="2 3">
    <name type="scientific">Treponema primitia (strain ATCC BAA-887 / DSM 12427 / ZAS-2)</name>
    <dbReference type="NCBI Taxonomy" id="545694"/>
    <lineage>
        <taxon>Bacteria</taxon>
        <taxon>Pseudomonadati</taxon>
        <taxon>Spirochaetota</taxon>
        <taxon>Spirochaetia</taxon>
        <taxon>Spirochaetales</taxon>
        <taxon>Treponemataceae</taxon>
        <taxon>Treponema</taxon>
    </lineage>
</organism>
<keyword evidence="1" id="KW-0732">Signal</keyword>
<gene>
    <name evidence="2" type="ordered locus">TREPR_2406</name>
</gene>
<keyword evidence="3" id="KW-1185">Reference proteome</keyword>
<protein>
    <recommendedName>
        <fullName evidence="4">Capsule assembly Wzi family protein</fullName>
    </recommendedName>
</protein>
<reference evidence="2 3" key="2">
    <citation type="journal article" date="2011" name="ISME J.">
        <title>RNA-seq reveals cooperative metabolic interactions between two termite-gut spirochete species in co-culture.</title>
        <authorList>
            <person name="Rosenthal A.Z."/>
            <person name="Matson E.G."/>
            <person name="Eldar A."/>
            <person name="Leadbetter J.R."/>
        </authorList>
    </citation>
    <scope>NUCLEOTIDE SEQUENCE [LARGE SCALE GENOMIC DNA]</scope>
    <source>
        <strain evidence="3">ATCC BAA-887 / DSM 12427 / ZAS-2</strain>
    </source>
</reference>
<dbReference type="InterPro" id="IPR038636">
    <property type="entry name" value="Wzi_sf"/>
</dbReference>
<sequence>MSRRVQLVLVCFTLVLTMPLMAQTHVSLPLGDPVYHILEVAELRGLCDPLPKAKPYSRSVAISAAEKILSSRSSLRFGGLSDKEYQLLEKFLEPYGKADAGFDRWKGTYRFENAAEGKIHLSAEMGAKNETSVSGAYYFQQDEAVFGEEWWFTPYVVGDLGNFFSWGFILNGGILYSPREQVGIFQTYHSEFGEGHDNYINREMIAYSQPLAHFPYSYQKRWDGFVWNYRDISNSGQLGWPEGLCIGYSMLPEIGGSLFDGIFTMRGGRMFREWGAMSEGSSLILNQSAQPFLGLEATVSPFKWLGFSTITGILEYYDEAGIIDSPSTNQNAFSLSMVEINYKNYFHFDFGSAAVWPKRFELGYIFPLTSNFFYQNNIGDFDNMSLFFDIKGQYPGLANLWLSFYLDEINPELDIFEMDRSMFAFQVGSTAQIPLLPFASITLSYTKVEPYCYTHTRQILPWYGENLMEQAYTNNGEGLGYYLPPNSDEILVRFKTLLSAYTTAHFQYQMIRHGAEYGSAAVDGSSYLSELDPSGRSTKAILRKDFLHDGAYQWMHIIKAGAEHSISSDDGKRTPLQVFFEAGVVLSYFTKGNGNSLSIIDTDEYPKSNGLLLTVGFKIYP</sequence>
<dbReference type="EMBL" id="CP001843">
    <property type="protein sequence ID" value="AEF85357.1"/>
    <property type="molecule type" value="Genomic_DNA"/>
</dbReference>
<reference evidence="3" key="1">
    <citation type="submission" date="2009-12" db="EMBL/GenBank/DDBJ databases">
        <title>Complete sequence of Treponema primitia strain ZAS-2.</title>
        <authorList>
            <person name="Tetu S.G."/>
            <person name="Matson E."/>
            <person name="Ren Q."/>
            <person name="Seshadri R."/>
            <person name="Elbourne L."/>
            <person name="Hassan K.A."/>
            <person name="Durkin A."/>
            <person name="Radune D."/>
            <person name="Mohamoud Y."/>
            <person name="Shay R."/>
            <person name="Jin S."/>
            <person name="Zhang X."/>
            <person name="Lucey K."/>
            <person name="Ballor N.R."/>
            <person name="Ottesen E."/>
            <person name="Rosenthal R."/>
            <person name="Allen A."/>
            <person name="Leadbetter J.R."/>
            <person name="Paulsen I.T."/>
        </authorList>
    </citation>
    <scope>NUCLEOTIDE SEQUENCE [LARGE SCALE GENOMIC DNA]</scope>
    <source>
        <strain evidence="3">ATCC BAA-887 / DSM 12427 / ZAS-2</strain>
    </source>
</reference>
<dbReference type="RefSeq" id="WP_015707798.1">
    <property type="nucleotide sequence ID" value="NC_015578.1"/>
</dbReference>
<dbReference type="eggNOG" id="ENOG5033IEB">
    <property type="taxonomic scope" value="Bacteria"/>
</dbReference>
<evidence type="ECO:0000313" key="2">
    <source>
        <dbReference type="EMBL" id="AEF85357.1"/>
    </source>
</evidence>
<evidence type="ECO:0000313" key="3">
    <source>
        <dbReference type="Proteomes" id="UP000009223"/>
    </source>
</evidence>
<dbReference type="Gene3D" id="2.40.160.130">
    <property type="entry name" value="Capsule assembly protein Wzi"/>
    <property type="match status" value="1"/>
</dbReference>
<dbReference type="STRING" id="545694.TREPR_2406"/>
<dbReference type="OrthoDB" id="362631at2"/>
<dbReference type="HOGENOM" id="CLU_442739_0_0_12"/>
<accession>F5YHH3</accession>
<proteinExistence type="predicted"/>
<feature type="signal peptide" evidence="1">
    <location>
        <begin position="1"/>
        <end position="22"/>
    </location>
</feature>
<evidence type="ECO:0000256" key="1">
    <source>
        <dbReference type="SAM" id="SignalP"/>
    </source>
</evidence>
<evidence type="ECO:0008006" key="4">
    <source>
        <dbReference type="Google" id="ProtNLM"/>
    </source>
</evidence>
<dbReference type="Proteomes" id="UP000009223">
    <property type="component" value="Chromosome"/>
</dbReference>
<feature type="chain" id="PRO_5003329907" description="Capsule assembly Wzi family protein" evidence="1">
    <location>
        <begin position="23"/>
        <end position="621"/>
    </location>
</feature>
<dbReference type="KEGG" id="tpi:TREPR_2406"/>
<name>F5YHH3_TREPZ</name>
<dbReference type="AlphaFoldDB" id="F5YHH3"/>